<dbReference type="PANTHER" id="PTHR21530">
    <property type="entry name" value="PHEROMONE SHUTDOWN PROTEIN"/>
    <property type="match status" value="1"/>
</dbReference>
<dbReference type="InParanoid" id="A0A151ZDP9"/>
<name>A0A151ZDP9_TIELA</name>
<keyword evidence="3" id="KW-1185">Reference proteome</keyword>
<dbReference type="InterPro" id="IPR046345">
    <property type="entry name" value="TraB_PrgY-like"/>
</dbReference>
<dbReference type="InterPro" id="IPR002816">
    <property type="entry name" value="TraB/PrgY/GumN_fam"/>
</dbReference>
<dbReference type="STRING" id="361077.A0A151ZDP9"/>
<dbReference type="PANTHER" id="PTHR21530:SF7">
    <property type="entry name" value="TRAB DOMAIN-CONTAINING PROTEIN"/>
    <property type="match status" value="1"/>
</dbReference>
<keyword evidence="1" id="KW-0812">Transmembrane</keyword>
<evidence type="ECO:0008006" key="4">
    <source>
        <dbReference type="Google" id="ProtNLM"/>
    </source>
</evidence>
<dbReference type="CDD" id="cd14726">
    <property type="entry name" value="TraB_PrgY-like"/>
    <property type="match status" value="1"/>
</dbReference>
<dbReference type="OrthoDB" id="48306at2759"/>
<organism evidence="2 3">
    <name type="scientific">Tieghemostelium lacteum</name>
    <name type="common">Slime mold</name>
    <name type="synonym">Dictyostelium lacteum</name>
    <dbReference type="NCBI Taxonomy" id="361077"/>
    <lineage>
        <taxon>Eukaryota</taxon>
        <taxon>Amoebozoa</taxon>
        <taxon>Evosea</taxon>
        <taxon>Eumycetozoa</taxon>
        <taxon>Dictyostelia</taxon>
        <taxon>Dictyosteliales</taxon>
        <taxon>Raperosteliaceae</taxon>
        <taxon>Tieghemostelium</taxon>
    </lineage>
</organism>
<dbReference type="AlphaFoldDB" id="A0A151ZDP9"/>
<comment type="caution">
    <text evidence="2">The sequence shown here is derived from an EMBL/GenBank/DDBJ whole genome shotgun (WGS) entry which is preliminary data.</text>
</comment>
<evidence type="ECO:0000313" key="3">
    <source>
        <dbReference type="Proteomes" id="UP000076078"/>
    </source>
</evidence>
<keyword evidence="1" id="KW-1133">Transmembrane helix</keyword>
<feature type="transmembrane region" description="Helical" evidence="1">
    <location>
        <begin position="318"/>
        <end position="336"/>
    </location>
</feature>
<dbReference type="Proteomes" id="UP000076078">
    <property type="component" value="Unassembled WGS sequence"/>
</dbReference>
<proteinExistence type="predicted"/>
<evidence type="ECO:0000256" key="1">
    <source>
        <dbReference type="SAM" id="Phobius"/>
    </source>
</evidence>
<evidence type="ECO:0000313" key="2">
    <source>
        <dbReference type="EMBL" id="KYQ92014.1"/>
    </source>
</evidence>
<gene>
    <name evidence="2" type="ORF">DLAC_06840</name>
</gene>
<dbReference type="EMBL" id="LODT01000031">
    <property type="protein sequence ID" value="KYQ92014.1"/>
    <property type="molecule type" value="Genomic_DNA"/>
</dbReference>
<protein>
    <recommendedName>
        <fullName evidence="4">TraB family protein</fullName>
    </recommendedName>
</protein>
<keyword evidence="1" id="KW-0472">Membrane</keyword>
<feature type="transmembrane region" description="Helical" evidence="1">
    <location>
        <begin position="280"/>
        <end position="306"/>
    </location>
</feature>
<dbReference type="Pfam" id="PF01963">
    <property type="entry name" value="TraB_PrgY_gumN"/>
    <property type="match status" value="1"/>
</dbReference>
<sequence length="344" mass="39506">MGDNNEDIIKTLKNKGLDKNVRVLKNENTGAIVYLVGTHHLSNHSSKELRDVIEIVKPDTVFLELSLDRKILLVLDDKTLLDSLNKRPKLRWFNDSIVDFTLSLVNVVMYYSSKFTDQIPTPIIGNEFRIANQYAQKNKCKLVLGDRDHNATYNRIANSLDWSTLLKLSVSALAGLFYLSTNSKETVVKQYNLENQKYLVDLDQYEGYAFPEPVNKILVDERDRFMASTLRDLKESKRIIAVVGKGHVKGISKYLNEPTEGFYLRRDLEEFTEPTFISKYSYPIMLATPILSVSALQTYAINRFLLYRKLPVNNRQKLICFSLLSVANTFLLGRTLTSIQNKFD</sequence>
<accession>A0A151ZDP9</accession>
<reference evidence="2 3" key="1">
    <citation type="submission" date="2015-12" db="EMBL/GenBank/DDBJ databases">
        <title>Dictyostelia acquired genes for synthesis and detection of signals that induce cell-type specialization by lateral gene transfer from prokaryotes.</title>
        <authorList>
            <person name="Gloeckner G."/>
            <person name="Schaap P."/>
        </authorList>
    </citation>
    <scope>NUCLEOTIDE SEQUENCE [LARGE SCALE GENOMIC DNA]</scope>
    <source>
        <strain evidence="2 3">TK</strain>
    </source>
</reference>